<comment type="caution">
    <text evidence="2">The sequence shown here is derived from an EMBL/GenBank/DDBJ whole genome shotgun (WGS) entry which is preliminary data.</text>
</comment>
<dbReference type="EMBL" id="JAVDYG010000001">
    <property type="protein sequence ID" value="MDR7361939.1"/>
    <property type="molecule type" value="Genomic_DNA"/>
</dbReference>
<gene>
    <name evidence="2" type="ORF">J2S63_001492</name>
</gene>
<organism evidence="2 3">
    <name type="scientific">Nocardioides marmoribigeumensis</name>
    <dbReference type="NCBI Taxonomy" id="433649"/>
    <lineage>
        <taxon>Bacteria</taxon>
        <taxon>Bacillati</taxon>
        <taxon>Actinomycetota</taxon>
        <taxon>Actinomycetes</taxon>
        <taxon>Propionibacteriales</taxon>
        <taxon>Nocardioidaceae</taxon>
        <taxon>Nocardioides</taxon>
    </lineage>
</organism>
<dbReference type="RefSeq" id="WP_310300687.1">
    <property type="nucleotide sequence ID" value="NZ_BAAAPS010000008.1"/>
</dbReference>
<keyword evidence="3" id="KW-1185">Reference proteome</keyword>
<proteinExistence type="predicted"/>
<dbReference type="Proteomes" id="UP001183648">
    <property type="component" value="Unassembled WGS sequence"/>
</dbReference>
<reference evidence="2 3" key="1">
    <citation type="submission" date="2023-07" db="EMBL/GenBank/DDBJ databases">
        <title>Sequencing the genomes of 1000 actinobacteria strains.</title>
        <authorList>
            <person name="Klenk H.-P."/>
        </authorList>
    </citation>
    <scope>NUCLEOTIDE SEQUENCE [LARGE SCALE GENOMIC DNA]</scope>
    <source>
        <strain evidence="2 3">DSM 19426</strain>
    </source>
</reference>
<protein>
    <recommendedName>
        <fullName evidence="4">DUF4149 domain-containing protein</fullName>
    </recommendedName>
</protein>
<feature type="region of interest" description="Disordered" evidence="1">
    <location>
        <begin position="117"/>
        <end position="136"/>
    </location>
</feature>
<accession>A0ABU2BWN6</accession>
<evidence type="ECO:0008006" key="4">
    <source>
        <dbReference type="Google" id="ProtNLM"/>
    </source>
</evidence>
<evidence type="ECO:0000313" key="2">
    <source>
        <dbReference type="EMBL" id="MDR7361939.1"/>
    </source>
</evidence>
<name>A0ABU2BWN6_9ACTN</name>
<evidence type="ECO:0000313" key="3">
    <source>
        <dbReference type="Proteomes" id="UP001183648"/>
    </source>
</evidence>
<evidence type="ECO:0000256" key="1">
    <source>
        <dbReference type="SAM" id="MobiDB-lite"/>
    </source>
</evidence>
<sequence>MSISTSALRALHDVGLAAWFGGGLMGAVGVNSTARRADNLSERHELSAHPWERWAPVNAAAVGAHLVGATGLLLTDRDTLAHRPGARRTALVKGGLTGAALALTVLAERRAALVERQAAQSGAGPDEPGNLSPGDFAHAQDELRVLRWSVTGLTGVVLVLGSVQARRSTQ</sequence>